<dbReference type="OrthoDB" id="792965at2"/>
<organism evidence="2 3">
    <name type="scientific">Kaistella daneshvariae</name>
    <dbReference type="NCBI Taxonomy" id="2487074"/>
    <lineage>
        <taxon>Bacteria</taxon>
        <taxon>Pseudomonadati</taxon>
        <taxon>Bacteroidota</taxon>
        <taxon>Flavobacteriia</taxon>
        <taxon>Flavobacteriales</taxon>
        <taxon>Weeksellaceae</taxon>
        <taxon>Chryseobacterium group</taxon>
        <taxon>Kaistella</taxon>
    </lineage>
</organism>
<gene>
    <name evidence="2" type="ORF">EGI11_07470</name>
</gene>
<dbReference type="EMBL" id="RJUG01000003">
    <property type="protein sequence ID" value="ROI09242.1"/>
    <property type="molecule type" value="Genomic_DNA"/>
</dbReference>
<evidence type="ECO:0000313" key="3">
    <source>
        <dbReference type="Proteomes" id="UP000270224"/>
    </source>
</evidence>
<accession>A0A3N0WW01</accession>
<evidence type="ECO:0000313" key="2">
    <source>
        <dbReference type="EMBL" id="ROI09242.1"/>
    </source>
</evidence>
<dbReference type="SUPFAM" id="SSF52266">
    <property type="entry name" value="SGNH hydrolase"/>
    <property type="match status" value="1"/>
</dbReference>
<evidence type="ECO:0000256" key="1">
    <source>
        <dbReference type="SAM" id="Phobius"/>
    </source>
</evidence>
<dbReference type="AlphaFoldDB" id="A0A3N0WW01"/>
<dbReference type="RefSeq" id="WP_123265823.1">
    <property type="nucleotide sequence ID" value="NZ_RJUG01000003.1"/>
</dbReference>
<keyword evidence="1" id="KW-0472">Membrane</keyword>
<feature type="transmembrane region" description="Helical" evidence="1">
    <location>
        <begin position="6"/>
        <end position="30"/>
    </location>
</feature>
<keyword evidence="1" id="KW-0812">Transmembrane</keyword>
<comment type="caution">
    <text evidence="2">The sequence shown here is derived from an EMBL/GenBank/DDBJ whole genome shotgun (WGS) entry which is preliminary data.</text>
</comment>
<evidence type="ECO:0008006" key="4">
    <source>
        <dbReference type="Google" id="ProtNLM"/>
    </source>
</evidence>
<proteinExistence type="predicted"/>
<dbReference type="Proteomes" id="UP000270224">
    <property type="component" value="Unassembled WGS sequence"/>
</dbReference>
<sequence>MRNFLFVFSKFIVITTFIFTIFVIVTGLLVKQNFNYNLIDKKILILGDSHTLCGVDDAIIPNSINLSESADTYFYSYLKLREFCDRNKNVKKVVLGFAEHNVSESQDTWLKSESINNKKLIFYYFLFDIKDLLHFSQINPLDLIRNSARIIKGNIGHLYRIYEGAAVNEFGIGTHLKLYEKVDSTVEIKPNKNIVMDDRKYSEYDIIYLKEIYKYCEDNKIELILLNSPVLQKNNAYTAQYLKIYHEFLKNAQLLDLSYLTKNKKYFSDLDHLNNEGAIFFSNFLKDKL</sequence>
<reference evidence="3" key="1">
    <citation type="submission" date="2018-11" db="EMBL/GenBank/DDBJ databases">
        <title>Proposal to divide the Flavobacteriaceae and reorganize its genera based on Amino Acid Identity values calculated from whole genome sequences.</title>
        <authorList>
            <person name="Nicholson A.C."/>
            <person name="Gulvik C.A."/>
            <person name="Whitney A.M."/>
            <person name="Humrighouse B.W."/>
            <person name="Bell M."/>
            <person name="Holmes B."/>
            <person name="Steigerwalt A."/>
            <person name="Villarma A."/>
            <person name="Sheth M."/>
            <person name="Batra D."/>
            <person name="Pryor J."/>
            <person name="Bernardet J.-F."/>
            <person name="Hugo C."/>
            <person name="Kampfer P."/>
            <person name="Newman J."/>
            <person name="Mcquiston J.R."/>
        </authorList>
    </citation>
    <scope>NUCLEOTIDE SEQUENCE [LARGE SCALE GENOMIC DNA]</scope>
    <source>
        <strain evidence="3">H3056</strain>
    </source>
</reference>
<name>A0A3N0WW01_9FLAO</name>
<protein>
    <recommendedName>
        <fullName evidence="4">SGNH/GDSL hydrolase family protein</fullName>
    </recommendedName>
</protein>
<reference evidence="3" key="2">
    <citation type="submission" date="2018-11" db="EMBL/GenBank/DDBJ databases">
        <title>Proposal to divide the Flavobacteriaceae and reorganize its genera based on Amino Acid Identity values calculated from whole genome sequences.</title>
        <authorList>
            <person name="Nicholson A.C."/>
            <person name="Gulvik C.A."/>
            <person name="Whitney A.M."/>
            <person name="Humrighouse B.W."/>
            <person name="Bell M."/>
            <person name="Holmens B."/>
            <person name="Steigerwalt A."/>
            <person name="Villarma A."/>
            <person name="Sheth M."/>
            <person name="Batra D."/>
            <person name="Pryor J."/>
            <person name="Bernardet J.-F."/>
            <person name="Hugo C."/>
            <person name="Kampfer P."/>
            <person name="Newman J."/>
            <person name="Mcquiston J.R."/>
        </authorList>
    </citation>
    <scope>NUCLEOTIDE SEQUENCE [LARGE SCALE GENOMIC DNA]</scope>
    <source>
        <strain evidence="3">H3056</strain>
    </source>
</reference>
<keyword evidence="1" id="KW-1133">Transmembrane helix</keyword>